<gene>
    <name evidence="1" type="ORF">D7S89_01180</name>
</gene>
<dbReference type="GO" id="GO:0000160">
    <property type="term" value="P:phosphorelay signal transduction system"/>
    <property type="evidence" value="ECO:0007669"/>
    <property type="project" value="InterPro"/>
</dbReference>
<dbReference type="AlphaFoldDB" id="A0A494XNE1"/>
<dbReference type="EMBL" id="RBZV01000001">
    <property type="protein sequence ID" value="RKP52187.1"/>
    <property type="molecule type" value="Genomic_DNA"/>
</dbReference>
<evidence type="ECO:0000313" key="2">
    <source>
        <dbReference type="Proteomes" id="UP000280434"/>
    </source>
</evidence>
<evidence type="ECO:0008006" key="3">
    <source>
        <dbReference type="Google" id="ProtNLM"/>
    </source>
</evidence>
<dbReference type="Gene3D" id="1.20.120.160">
    <property type="entry name" value="HPT domain"/>
    <property type="match status" value="1"/>
</dbReference>
<comment type="caution">
    <text evidence="1">The sequence shown here is derived from an EMBL/GenBank/DDBJ whole genome shotgun (WGS) entry which is preliminary data.</text>
</comment>
<dbReference type="InterPro" id="IPR036641">
    <property type="entry name" value="HPT_dom_sf"/>
</dbReference>
<reference evidence="1 2" key="1">
    <citation type="submission" date="2018-10" db="EMBL/GenBank/DDBJ databases">
        <title>Paraburkholderia sp. 7MK8-2, isolated from soil.</title>
        <authorList>
            <person name="Gao Z.-H."/>
            <person name="Qiu L.-H."/>
        </authorList>
    </citation>
    <scope>NUCLEOTIDE SEQUENCE [LARGE SCALE GENOMIC DNA]</scope>
    <source>
        <strain evidence="1 2">7MK8-2</strain>
    </source>
</reference>
<dbReference type="Proteomes" id="UP000280434">
    <property type="component" value="Unassembled WGS sequence"/>
</dbReference>
<sequence>MRYGIPLELSELTALYGAADLHGLIVRALEQLAQERAALDAHVASQAFVKAADALHRLKGTVAFFGGQACDLDTLHRAERALRAEDITLIAQTLPAACRLLGAFAHALDDHCASLEFER</sequence>
<keyword evidence="2" id="KW-1185">Reference proteome</keyword>
<accession>A0A494XNE1</accession>
<protein>
    <recommendedName>
        <fullName evidence="3">Hpt domain-containing protein</fullName>
    </recommendedName>
</protein>
<dbReference type="SUPFAM" id="SSF47226">
    <property type="entry name" value="Histidine-containing phosphotransfer domain, HPT domain"/>
    <property type="match status" value="1"/>
</dbReference>
<organism evidence="1 2">
    <name type="scientific">Trinickia fusca</name>
    <dbReference type="NCBI Taxonomy" id="2419777"/>
    <lineage>
        <taxon>Bacteria</taxon>
        <taxon>Pseudomonadati</taxon>
        <taxon>Pseudomonadota</taxon>
        <taxon>Betaproteobacteria</taxon>
        <taxon>Burkholderiales</taxon>
        <taxon>Burkholderiaceae</taxon>
        <taxon>Trinickia</taxon>
    </lineage>
</organism>
<name>A0A494XNE1_9BURK</name>
<evidence type="ECO:0000313" key="1">
    <source>
        <dbReference type="EMBL" id="RKP52187.1"/>
    </source>
</evidence>
<proteinExistence type="predicted"/>